<dbReference type="OrthoDB" id="6063at2"/>
<accession>A0A1M4V9R8</accession>
<dbReference type="Proteomes" id="UP000184251">
    <property type="component" value="Unassembled WGS sequence"/>
</dbReference>
<sequence length="363" mass="40056">MKSNRLYLDMHILQTVPPSCINRDDTGSPKTAIYGGVTRARVSSQSWKRSMRLMFKNLFDSDDLGFRTKKIVELVAKQIADLGYEGDSEKLATQLLINAGLKIKSVDKGTDSLFFISMAQAKSIAKLAMENPEVAGEKPSKKDKEKLKGALKELPGVDIALFGRMVADVPLLNTDACAQVAHSISTHKVTNEFDYFTAVDDISDKDNAGAGHIGTIEFNSSTLYRYSTVAVHELFKYLGEGSINAIRQFIYAFVYSMPTGKQNTFANRTLPDSLMISLRKDQPINYIGAFEKPVTAGDNGLMIASSQVLAKHILDSYKTFASNPQKTFVTGESLAELAKPQSFEDLLMSVEYELSESLRSLEV</sequence>
<protein>
    <submittedName>
        <fullName evidence="1">CRISPR system Cascade subunit CasC</fullName>
    </submittedName>
</protein>
<dbReference type="AlphaFoldDB" id="A0A1M4V9R8"/>
<dbReference type="Pfam" id="PF09344">
    <property type="entry name" value="Cas_CT1975"/>
    <property type="match status" value="1"/>
</dbReference>
<name>A0A1M4V9R8_9FIRM</name>
<dbReference type="EMBL" id="FQTU01000005">
    <property type="protein sequence ID" value="SHE65741.1"/>
    <property type="molecule type" value="Genomic_DNA"/>
</dbReference>
<dbReference type="STRING" id="1120975.SAMN02746064_00918"/>
<gene>
    <name evidence="1" type="ORF">SAMN02746064_00918</name>
</gene>
<organism evidence="1 2">
    <name type="scientific">Alkalibacter saccharofermentans DSM 14828</name>
    <dbReference type="NCBI Taxonomy" id="1120975"/>
    <lineage>
        <taxon>Bacteria</taxon>
        <taxon>Bacillati</taxon>
        <taxon>Bacillota</taxon>
        <taxon>Clostridia</taxon>
        <taxon>Eubacteriales</taxon>
        <taxon>Eubacteriaceae</taxon>
        <taxon>Alkalibacter</taxon>
    </lineage>
</organism>
<evidence type="ECO:0000313" key="2">
    <source>
        <dbReference type="Proteomes" id="UP000184251"/>
    </source>
</evidence>
<keyword evidence="2" id="KW-1185">Reference proteome</keyword>
<evidence type="ECO:0000313" key="1">
    <source>
        <dbReference type="EMBL" id="SHE65741.1"/>
    </source>
</evidence>
<dbReference type="InterPro" id="IPR010148">
    <property type="entry name" value="CRISPR-assoc_prot_CT1975"/>
</dbReference>
<dbReference type="RefSeq" id="WP_073269913.1">
    <property type="nucleotide sequence ID" value="NZ_FQTU01000005.1"/>
</dbReference>
<reference evidence="1 2" key="1">
    <citation type="submission" date="2016-11" db="EMBL/GenBank/DDBJ databases">
        <authorList>
            <person name="Jaros S."/>
            <person name="Januszkiewicz K."/>
            <person name="Wedrychowicz H."/>
        </authorList>
    </citation>
    <scope>NUCLEOTIDE SEQUENCE [LARGE SCALE GENOMIC DNA]</scope>
    <source>
        <strain evidence="1 2">DSM 14828</strain>
    </source>
</reference>
<dbReference type="NCBIfam" id="TIGR01869">
    <property type="entry name" value="casC_Cse4"/>
    <property type="match status" value="1"/>
</dbReference>
<proteinExistence type="predicted"/>